<feature type="transmembrane region" description="Helical" evidence="1">
    <location>
        <begin position="216"/>
        <end position="237"/>
    </location>
</feature>
<sequence>MKGLLVLYLVALAISWTTLSLDLASMMTGPRWIMTRTNSTVPVHLTTSYGLFQQCTSSSYEPGVVHCRSFPQRGVDCGGSPARNEDGKDDGVWAGVLWLTGQAGEAHGSTAGTASGGGKDADEELFGFCDAWRMAGYAQQLSLVFAFANLIALTLTLLGTANAGRGFRTEKLRSGWKVVAGLMVLQAFFMCVSSSLVAYEFHHDSRFAYDSKLDRAWVETVVAYALNLFIVIVLLLARATRAFRIAPGVEDGYEPIEDRRDVAA</sequence>
<dbReference type="OrthoDB" id="61370at2759"/>
<evidence type="ECO:0000256" key="1">
    <source>
        <dbReference type="SAM" id="Phobius"/>
    </source>
</evidence>
<keyword evidence="1" id="KW-1133">Transmembrane helix</keyword>
<dbReference type="OMA" id="IAWIRTK"/>
<feature type="signal peptide" evidence="2">
    <location>
        <begin position="1"/>
        <end position="20"/>
    </location>
</feature>
<dbReference type="Proteomes" id="UP000053890">
    <property type="component" value="Unassembled WGS sequence"/>
</dbReference>
<accession>A0A0N8PZ92</accession>
<organism evidence="3 4">
    <name type="scientific">Rhodotorula graminis (strain WP1)</name>
    <dbReference type="NCBI Taxonomy" id="578459"/>
    <lineage>
        <taxon>Eukaryota</taxon>
        <taxon>Fungi</taxon>
        <taxon>Dikarya</taxon>
        <taxon>Basidiomycota</taxon>
        <taxon>Pucciniomycotina</taxon>
        <taxon>Microbotryomycetes</taxon>
        <taxon>Sporidiobolales</taxon>
        <taxon>Sporidiobolaceae</taxon>
        <taxon>Rhodotorula</taxon>
    </lineage>
</organism>
<feature type="transmembrane region" description="Helical" evidence="1">
    <location>
        <begin position="141"/>
        <end position="163"/>
    </location>
</feature>
<evidence type="ECO:0000256" key="2">
    <source>
        <dbReference type="SAM" id="SignalP"/>
    </source>
</evidence>
<keyword evidence="4" id="KW-1185">Reference proteome</keyword>
<dbReference type="EMBL" id="KQ474092">
    <property type="protein sequence ID" value="KPV71677.1"/>
    <property type="molecule type" value="Genomic_DNA"/>
</dbReference>
<evidence type="ECO:0000313" key="3">
    <source>
        <dbReference type="EMBL" id="KPV71677.1"/>
    </source>
</evidence>
<dbReference type="RefSeq" id="XP_018267726.1">
    <property type="nucleotide sequence ID" value="XM_018418775.1"/>
</dbReference>
<evidence type="ECO:0000313" key="4">
    <source>
        <dbReference type="Proteomes" id="UP000053890"/>
    </source>
</evidence>
<feature type="transmembrane region" description="Helical" evidence="1">
    <location>
        <begin position="175"/>
        <end position="196"/>
    </location>
</feature>
<proteinExistence type="predicted"/>
<dbReference type="GeneID" id="28979222"/>
<name>A0A0N8PZ92_RHOGW</name>
<keyword evidence="2" id="KW-0732">Signal</keyword>
<dbReference type="Gene3D" id="1.20.140.150">
    <property type="match status" value="1"/>
</dbReference>
<reference evidence="3 4" key="1">
    <citation type="journal article" date="2015" name="Front. Microbiol.">
        <title>Genome sequence of the plant growth promoting endophytic yeast Rhodotorula graminis WP1.</title>
        <authorList>
            <person name="Firrincieli A."/>
            <person name="Otillar R."/>
            <person name="Salamov A."/>
            <person name="Schmutz J."/>
            <person name="Khan Z."/>
            <person name="Redman R.S."/>
            <person name="Fleck N.D."/>
            <person name="Lindquist E."/>
            <person name="Grigoriev I.V."/>
            <person name="Doty S.L."/>
        </authorList>
    </citation>
    <scope>NUCLEOTIDE SEQUENCE [LARGE SCALE GENOMIC DNA]</scope>
    <source>
        <strain evidence="3 4">WP1</strain>
    </source>
</reference>
<gene>
    <name evidence="3" type="ORF">RHOBADRAFT_65787</name>
</gene>
<protein>
    <submittedName>
        <fullName evidence="3">Uncharacterized protein</fullName>
    </submittedName>
</protein>
<dbReference type="AlphaFoldDB" id="A0A0N8PZ92"/>
<feature type="chain" id="PRO_5006029385" evidence="2">
    <location>
        <begin position="21"/>
        <end position="264"/>
    </location>
</feature>
<keyword evidence="1" id="KW-0812">Transmembrane</keyword>
<keyword evidence="1" id="KW-0472">Membrane</keyword>